<dbReference type="STRING" id="74649.A0A2P6QKT0"/>
<dbReference type="PANTHER" id="PTHR43690:SF18">
    <property type="entry name" value="INSULIN-DEGRADING ENZYME-RELATED"/>
    <property type="match status" value="1"/>
</dbReference>
<keyword evidence="4" id="KW-1185">Reference proteome</keyword>
<comment type="caution">
    <text evidence="3">The sequence shown here is derived from an EMBL/GenBank/DDBJ whole genome shotgun (WGS) entry which is preliminary data.</text>
</comment>
<proteinExistence type="predicted"/>
<keyword evidence="1" id="KW-0479">Metal-binding</keyword>
<dbReference type="EC" id="3.4.24.56" evidence="3"/>
<dbReference type="InterPro" id="IPR011249">
    <property type="entry name" value="Metalloenz_LuxS/M16"/>
</dbReference>
<reference evidence="3 4" key="1">
    <citation type="journal article" date="2018" name="Nat. Genet.">
        <title>The Rosa genome provides new insights in the design of modern roses.</title>
        <authorList>
            <person name="Bendahmane M."/>
        </authorList>
    </citation>
    <scope>NUCLEOTIDE SEQUENCE [LARGE SCALE GENOMIC DNA]</scope>
    <source>
        <strain evidence="4">cv. Old Blush</strain>
    </source>
</reference>
<dbReference type="EMBL" id="PDCK01000043">
    <property type="protein sequence ID" value="PRQ34781.1"/>
    <property type="molecule type" value="Genomic_DNA"/>
</dbReference>
<dbReference type="InterPro" id="IPR054734">
    <property type="entry name" value="PqqF-like_C_4"/>
</dbReference>
<sequence length="174" mass="20513">MLTKEQLGYVQCDWKEIFGVFGFYFIVQSSEYNPVYLQRRVDNFMNGLEDILQGLDVDSFENYRGWLMAKLLAKNSSFINETNRLESDYPCKRYTFNYAKRVAEELSSLQKEDDVNFYKSYLQQSSPKRWRLAIRVWGCNTDLEEAAESRPESVQVIEDLEAFKMSSEFYPNGC</sequence>
<dbReference type="Pfam" id="PF22456">
    <property type="entry name" value="PqqF-like_C_4"/>
    <property type="match status" value="1"/>
</dbReference>
<feature type="domain" description="Coenzyme PQQ synthesis protein F-like C-terminal lobe" evidence="2">
    <location>
        <begin position="3"/>
        <end position="85"/>
    </location>
</feature>
<dbReference type="AlphaFoldDB" id="A0A2P6QKT0"/>
<dbReference type="Gramene" id="PRQ34781">
    <property type="protein sequence ID" value="PRQ34781"/>
    <property type="gene ID" value="RchiOBHm_Chr5g0072891"/>
</dbReference>
<accession>A0A2P6QKT0</accession>
<dbReference type="SUPFAM" id="SSF63411">
    <property type="entry name" value="LuxS/MPP-like metallohydrolase"/>
    <property type="match status" value="1"/>
</dbReference>
<dbReference type="Proteomes" id="UP000238479">
    <property type="component" value="Chromosome 5"/>
</dbReference>
<dbReference type="InterPro" id="IPR050626">
    <property type="entry name" value="Peptidase_M16"/>
</dbReference>
<gene>
    <name evidence="3" type="ORF">RchiOBHm_Chr5g0072891</name>
</gene>
<evidence type="ECO:0000313" key="3">
    <source>
        <dbReference type="EMBL" id="PRQ34781.1"/>
    </source>
</evidence>
<protein>
    <submittedName>
        <fullName evidence="3">Putative insulysin</fullName>
        <ecNumber evidence="3">3.4.24.56</ecNumber>
    </submittedName>
</protein>
<organism evidence="3 4">
    <name type="scientific">Rosa chinensis</name>
    <name type="common">China rose</name>
    <dbReference type="NCBI Taxonomy" id="74649"/>
    <lineage>
        <taxon>Eukaryota</taxon>
        <taxon>Viridiplantae</taxon>
        <taxon>Streptophyta</taxon>
        <taxon>Embryophyta</taxon>
        <taxon>Tracheophyta</taxon>
        <taxon>Spermatophyta</taxon>
        <taxon>Magnoliopsida</taxon>
        <taxon>eudicotyledons</taxon>
        <taxon>Gunneridae</taxon>
        <taxon>Pentapetalae</taxon>
        <taxon>rosids</taxon>
        <taxon>fabids</taxon>
        <taxon>Rosales</taxon>
        <taxon>Rosaceae</taxon>
        <taxon>Rosoideae</taxon>
        <taxon>Rosoideae incertae sedis</taxon>
        <taxon>Rosa</taxon>
    </lineage>
</organism>
<dbReference type="GO" id="GO:0005829">
    <property type="term" value="C:cytosol"/>
    <property type="evidence" value="ECO:0007669"/>
    <property type="project" value="TreeGrafter"/>
</dbReference>
<evidence type="ECO:0000313" key="4">
    <source>
        <dbReference type="Proteomes" id="UP000238479"/>
    </source>
</evidence>
<name>A0A2P6QKT0_ROSCH</name>
<dbReference type="PANTHER" id="PTHR43690">
    <property type="entry name" value="NARDILYSIN"/>
    <property type="match status" value="1"/>
</dbReference>
<keyword evidence="3" id="KW-0378">Hydrolase</keyword>
<dbReference type="GO" id="GO:0004222">
    <property type="term" value="F:metalloendopeptidase activity"/>
    <property type="evidence" value="ECO:0007669"/>
    <property type="project" value="UniProtKB-EC"/>
</dbReference>
<evidence type="ECO:0000256" key="1">
    <source>
        <dbReference type="ARBA" id="ARBA00022723"/>
    </source>
</evidence>
<dbReference type="Gene3D" id="3.30.830.10">
    <property type="entry name" value="Metalloenzyme, LuxS/M16 peptidase-like"/>
    <property type="match status" value="1"/>
</dbReference>
<dbReference type="GO" id="GO:0046872">
    <property type="term" value="F:metal ion binding"/>
    <property type="evidence" value="ECO:0007669"/>
    <property type="project" value="UniProtKB-KW"/>
</dbReference>
<evidence type="ECO:0000259" key="2">
    <source>
        <dbReference type="Pfam" id="PF22456"/>
    </source>
</evidence>